<evidence type="ECO:0000313" key="5">
    <source>
        <dbReference type="EMBL" id="TNV76301.1"/>
    </source>
</evidence>
<dbReference type="AlphaFoldDB" id="A0A8J8NLE2"/>
<organism evidence="5 6">
    <name type="scientific">Halteria grandinella</name>
    <dbReference type="NCBI Taxonomy" id="5974"/>
    <lineage>
        <taxon>Eukaryota</taxon>
        <taxon>Sar</taxon>
        <taxon>Alveolata</taxon>
        <taxon>Ciliophora</taxon>
        <taxon>Intramacronucleata</taxon>
        <taxon>Spirotrichea</taxon>
        <taxon>Stichotrichia</taxon>
        <taxon>Sporadotrichida</taxon>
        <taxon>Halteriidae</taxon>
        <taxon>Halteria</taxon>
    </lineage>
</organism>
<evidence type="ECO:0000259" key="4">
    <source>
        <dbReference type="Pfam" id="PF01466"/>
    </source>
</evidence>
<dbReference type="Gene3D" id="3.30.710.10">
    <property type="entry name" value="Potassium Channel Kv1.1, Chain A"/>
    <property type="match status" value="1"/>
</dbReference>
<dbReference type="EMBL" id="RRYP01013837">
    <property type="protein sequence ID" value="TNV76301.1"/>
    <property type="molecule type" value="Genomic_DNA"/>
</dbReference>
<dbReference type="PANTHER" id="PTHR11165">
    <property type="entry name" value="SKP1"/>
    <property type="match status" value="1"/>
</dbReference>
<dbReference type="InterPro" id="IPR001232">
    <property type="entry name" value="SKP1-like"/>
</dbReference>
<evidence type="ECO:0000256" key="3">
    <source>
        <dbReference type="SAM" id="MobiDB-lite"/>
    </source>
</evidence>
<dbReference type="InterPro" id="IPR016072">
    <property type="entry name" value="Skp1_comp_dimer"/>
</dbReference>
<dbReference type="InterPro" id="IPR016897">
    <property type="entry name" value="SKP1"/>
</dbReference>
<feature type="domain" description="SKP1 component dimerisation" evidence="4">
    <location>
        <begin position="148"/>
        <end position="189"/>
    </location>
</feature>
<dbReference type="OrthoDB" id="2342932at2759"/>
<keyword evidence="2" id="KW-0833">Ubl conjugation pathway</keyword>
<comment type="caution">
    <text evidence="5">The sequence shown here is derived from an EMBL/GenBank/DDBJ whole genome shotgun (WGS) entry which is preliminary data.</text>
</comment>
<feature type="compositionally biased region" description="Basic and acidic residues" evidence="3">
    <location>
        <begin position="229"/>
        <end position="239"/>
    </location>
</feature>
<dbReference type="InterPro" id="IPR036296">
    <property type="entry name" value="SKP1-like_dim_sf"/>
</dbReference>
<comment type="similarity">
    <text evidence="1">Belongs to the SKP1 family.</text>
</comment>
<sequence>MFTSQILSNPLNQPQRTVTVLTRDMRTITLDRKIAFRANLIKQMLEDRQEGQTAAFTQANDEVKLCHDTALDDEPVPIPQFDESTVQRVFEFIQHEVNIEKLPEIPKPVPTEHLSDWIPSWFATFININPLEDLMDLIACANYLDVPSLVELGCAKVGCLMKHKSIPELRGMFGIVNDFAPEEELAIVEGRADIWGSAADEEGEPNCEGAGEVEASFGQTPQIVVNDEQEGRGAEEEQRLIGGEGQEQEHQE</sequence>
<keyword evidence="6" id="KW-1185">Reference proteome</keyword>
<protein>
    <recommendedName>
        <fullName evidence="4">SKP1 component dimerisation domain-containing protein</fullName>
    </recommendedName>
</protein>
<proteinExistence type="inferred from homology"/>
<dbReference type="GO" id="GO:0006511">
    <property type="term" value="P:ubiquitin-dependent protein catabolic process"/>
    <property type="evidence" value="ECO:0007669"/>
    <property type="project" value="InterPro"/>
</dbReference>
<gene>
    <name evidence="5" type="ORF">FGO68_gene15301</name>
</gene>
<dbReference type="InterPro" id="IPR011333">
    <property type="entry name" value="SKP1/BTB/POZ_sf"/>
</dbReference>
<evidence type="ECO:0000313" key="6">
    <source>
        <dbReference type="Proteomes" id="UP000785679"/>
    </source>
</evidence>
<reference evidence="5" key="1">
    <citation type="submission" date="2019-06" db="EMBL/GenBank/DDBJ databases">
        <authorList>
            <person name="Zheng W."/>
        </authorList>
    </citation>
    <scope>NUCLEOTIDE SEQUENCE</scope>
    <source>
        <strain evidence="5">QDHG01</strain>
    </source>
</reference>
<evidence type="ECO:0000256" key="2">
    <source>
        <dbReference type="ARBA" id="ARBA00022786"/>
    </source>
</evidence>
<evidence type="ECO:0000256" key="1">
    <source>
        <dbReference type="ARBA" id="ARBA00009993"/>
    </source>
</evidence>
<dbReference type="SUPFAM" id="SSF81382">
    <property type="entry name" value="Skp1 dimerisation domain-like"/>
    <property type="match status" value="1"/>
</dbReference>
<dbReference type="Pfam" id="PF01466">
    <property type="entry name" value="Skp1"/>
    <property type="match status" value="1"/>
</dbReference>
<dbReference type="Proteomes" id="UP000785679">
    <property type="component" value="Unassembled WGS sequence"/>
</dbReference>
<feature type="region of interest" description="Disordered" evidence="3">
    <location>
        <begin position="199"/>
        <end position="252"/>
    </location>
</feature>
<dbReference type="SMART" id="SM00512">
    <property type="entry name" value="Skp1"/>
    <property type="match status" value="1"/>
</dbReference>
<name>A0A8J8NLE2_HALGN</name>
<accession>A0A8J8NLE2</accession>